<dbReference type="InterPro" id="IPR003714">
    <property type="entry name" value="PhoH"/>
</dbReference>
<dbReference type="STRING" id="1008305.A4H02_02515"/>
<dbReference type="PANTHER" id="PTHR30473:SF1">
    <property type="entry name" value="PHOH-LIKE PROTEIN"/>
    <property type="match status" value="1"/>
</dbReference>
<dbReference type="FunFam" id="3.40.50.300:FF:000013">
    <property type="entry name" value="PhoH family ATPase"/>
    <property type="match status" value="1"/>
</dbReference>
<evidence type="ECO:0000259" key="7">
    <source>
        <dbReference type="Pfam" id="PF02562"/>
    </source>
</evidence>
<dbReference type="PANTHER" id="PTHR30473">
    <property type="entry name" value="PROTEIN PHOH"/>
    <property type="match status" value="1"/>
</dbReference>
<proteinExistence type="inferred from homology"/>
<feature type="domain" description="PhoH-like protein" evidence="7">
    <location>
        <begin position="103"/>
        <end position="305"/>
    </location>
</feature>
<dbReference type="InterPro" id="IPR051451">
    <property type="entry name" value="PhoH2-like"/>
</dbReference>
<reference evidence="9" key="1">
    <citation type="submission" date="2016-04" db="EMBL/GenBank/DDBJ databases">
        <title>The genome sequence project of a novel Fervidobacterium isolate from a hot spring in Thailand.</title>
        <authorList>
            <person name="Gonzalez J.M."/>
            <person name="Cuecas A."/>
            <person name="Kanoksilapatham W."/>
        </authorList>
    </citation>
    <scope>NUCLEOTIDE SEQUENCE [LARGE SCALE GENOMIC DNA]</scope>
    <source>
        <strain evidence="9">FC2004</strain>
    </source>
</reference>
<dbReference type="EMBL" id="LWAF01000002">
    <property type="protein sequence ID" value="ODN31152.1"/>
    <property type="molecule type" value="Genomic_DNA"/>
</dbReference>
<evidence type="ECO:0000256" key="4">
    <source>
        <dbReference type="ARBA" id="ARBA00022741"/>
    </source>
</evidence>
<name>A0A1E3G4P4_9BACT</name>
<dbReference type="Proteomes" id="UP000094570">
    <property type="component" value="Unassembled WGS sequence"/>
</dbReference>
<evidence type="ECO:0000256" key="3">
    <source>
        <dbReference type="ARBA" id="ARBA00022490"/>
    </source>
</evidence>
<evidence type="ECO:0000313" key="9">
    <source>
        <dbReference type="Proteomes" id="UP000094570"/>
    </source>
</evidence>
<keyword evidence="9" id="KW-1185">Reference proteome</keyword>
<evidence type="ECO:0000256" key="2">
    <source>
        <dbReference type="ARBA" id="ARBA00010393"/>
    </source>
</evidence>
<keyword evidence="4" id="KW-0547">Nucleotide-binding</keyword>
<keyword evidence="8" id="KW-0378">Hydrolase</keyword>
<dbReference type="GO" id="GO:0004386">
    <property type="term" value="F:helicase activity"/>
    <property type="evidence" value="ECO:0007669"/>
    <property type="project" value="UniProtKB-KW"/>
</dbReference>
<comment type="caution">
    <text evidence="8">The sequence shown here is derived from an EMBL/GenBank/DDBJ whole genome shotgun (WGS) entry which is preliminary data.</text>
</comment>
<gene>
    <name evidence="8" type="ORF">A4H02_02515</name>
</gene>
<evidence type="ECO:0000256" key="6">
    <source>
        <dbReference type="ARBA" id="ARBA00039970"/>
    </source>
</evidence>
<dbReference type="GO" id="GO:0005829">
    <property type="term" value="C:cytosol"/>
    <property type="evidence" value="ECO:0007669"/>
    <property type="project" value="TreeGrafter"/>
</dbReference>
<keyword evidence="5" id="KW-0067">ATP-binding</keyword>
<accession>A0A1E3G4P4</accession>
<comment type="similarity">
    <text evidence="2">Belongs to the PhoH family.</text>
</comment>
<dbReference type="InterPro" id="IPR027417">
    <property type="entry name" value="P-loop_NTPase"/>
</dbReference>
<sequence length="332" mass="38171">MCVNVRRIQIPSDVAVVEILGQYDNKARYLRRRYNVDISVIDDEIRVRGEDERSVEIVEKILREVINITREGHLLDWTEFEYIVEENEKISNPSEVYKKSVGKVKAKTEGQRRYLEAIEKNDIVFAIGPAGTGKTYLASAVAVDYLRSGKVQRIVLTRPAVEAGEKLGFLPGDLAEKVDPYLRPLYDALIDMLGVEKFISLREKNVIEIAPLAYMRGRTLNNAFIILDEAQNTTYEQMKMFLTRMGFGSKVVVTGDITQIDIQERSGLVVAQEILKDIDGIAFVYLTDADVVRHPLVKKIIRAYDRYERLEREERKYSKRGVRNESTWTEEE</sequence>
<evidence type="ECO:0000256" key="5">
    <source>
        <dbReference type="ARBA" id="ARBA00022840"/>
    </source>
</evidence>
<comment type="subcellular location">
    <subcellularLocation>
        <location evidence="1">Cytoplasm</location>
    </subcellularLocation>
</comment>
<keyword evidence="8" id="KW-0347">Helicase</keyword>
<evidence type="ECO:0000256" key="1">
    <source>
        <dbReference type="ARBA" id="ARBA00004496"/>
    </source>
</evidence>
<dbReference type="SUPFAM" id="SSF52540">
    <property type="entry name" value="P-loop containing nucleoside triphosphate hydrolases"/>
    <property type="match status" value="1"/>
</dbReference>
<dbReference type="AlphaFoldDB" id="A0A1E3G4P4"/>
<dbReference type="GO" id="GO:0005524">
    <property type="term" value="F:ATP binding"/>
    <property type="evidence" value="ECO:0007669"/>
    <property type="project" value="UniProtKB-KW"/>
</dbReference>
<evidence type="ECO:0000313" key="8">
    <source>
        <dbReference type="EMBL" id="ODN31152.1"/>
    </source>
</evidence>
<dbReference type="Pfam" id="PF02562">
    <property type="entry name" value="PhoH"/>
    <property type="match status" value="1"/>
</dbReference>
<protein>
    <recommendedName>
        <fullName evidence="6">PhoH-like protein</fullName>
    </recommendedName>
</protein>
<organism evidence="8 9">
    <name type="scientific">Fervidobacterium thailandense</name>
    <dbReference type="NCBI Taxonomy" id="1008305"/>
    <lineage>
        <taxon>Bacteria</taxon>
        <taxon>Thermotogati</taxon>
        <taxon>Thermotogota</taxon>
        <taxon>Thermotogae</taxon>
        <taxon>Thermotogales</taxon>
        <taxon>Fervidobacteriaceae</taxon>
        <taxon>Fervidobacterium</taxon>
    </lineage>
</organism>
<dbReference type="Gene3D" id="3.40.50.300">
    <property type="entry name" value="P-loop containing nucleotide triphosphate hydrolases"/>
    <property type="match status" value="1"/>
</dbReference>
<keyword evidence="3" id="KW-0963">Cytoplasm</keyword>